<sequence length="70" mass="7981">MKVINYFKNVFINLFASVLGLVLITVAFIFFMVYATVISVWKIITGEPGRLENIKNTTKIIEDLKAKVNE</sequence>
<evidence type="ECO:0000313" key="3">
    <source>
        <dbReference type="Proteomes" id="UP000203816"/>
    </source>
</evidence>
<evidence type="ECO:0000313" key="2">
    <source>
        <dbReference type="EMBL" id="ANM46632.1"/>
    </source>
</evidence>
<protein>
    <submittedName>
        <fullName evidence="2">Uncharacterized protein</fullName>
    </submittedName>
</protein>
<evidence type="ECO:0000256" key="1">
    <source>
        <dbReference type="SAM" id="Phobius"/>
    </source>
</evidence>
<keyword evidence="3" id="KW-1185">Reference proteome</keyword>
<reference evidence="2 3" key="1">
    <citation type="submission" date="2016-04" db="EMBL/GenBank/DDBJ databases">
        <title>Comparative genomics of Morganella phages MP1 and MP2 define new clades among the T4 and T7-like Viruses.</title>
        <authorList>
            <person name="Pinto G."/>
            <person name="Oliveira A."/>
            <person name="Malgorzata L."/>
            <person name="Kropinski A."/>
            <person name="Azeredo J."/>
        </authorList>
    </citation>
    <scope>NUCLEOTIDE SEQUENCE [LARGE SCALE GENOMIC DNA]</scope>
</reference>
<name>A0A192YAS8_9CAUD</name>
<proteinExistence type="predicted"/>
<keyword evidence="1" id="KW-0472">Membrane</keyword>
<dbReference type="Proteomes" id="UP000203816">
    <property type="component" value="Segment"/>
</dbReference>
<organism evidence="2 3">
    <name type="scientific">Morganella phage vB_MmoM_MP1</name>
    <dbReference type="NCBI Taxonomy" id="1852628"/>
    <lineage>
        <taxon>Viruses</taxon>
        <taxon>Duplodnaviria</taxon>
        <taxon>Heunggongvirae</taxon>
        <taxon>Uroviricota</taxon>
        <taxon>Caudoviricetes</taxon>
        <taxon>Pantevenvirales</taxon>
        <taxon>Straboviridae</taxon>
        <taxon>Gualtarvirus</taxon>
        <taxon>Gualtarvirus mp1</taxon>
    </lineage>
</organism>
<dbReference type="EMBL" id="KX078569">
    <property type="protein sequence ID" value="ANM46632.1"/>
    <property type="molecule type" value="Genomic_DNA"/>
</dbReference>
<dbReference type="RefSeq" id="YP_009279889.1">
    <property type="nucleotide sequence ID" value="NC_031020.1"/>
</dbReference>
<feature type="transmembrane region" description="Helical" evidence="1">
    <location>
        <begin position="12"/>
        <end position="41"/>
    </location>
</feature>
<dbReference type="GeneID" id="29059303"/>
<keyword evidence="1" id="KW-1133">Transmembrane helix</keyword>
<accession>A0A192YAS8</accession>
<dbReference type="KEGG" id="vg:29059303"/>
<keyword evidence="1" id="KW-0812">Transmembrane</keyword>
<gene>
    <name evidence="2" type="ORF">MP1_gp0032</name>
</gene>